<accession>A0A0H2KH62</accession>
<dbReference type="RefSeq" id="WP_047234692.1">
    <property type="nucleotide sequence ID" value="NZ_JNBQ01000057.1"/>
</dbReference>
<dbReference type="Proteomes" id="UP000035265">
    <property type="component" value="Unassembled WGS sequence"/>
</dbReference>
<dbReference type="AlphaFoldDB" id="A0A0H2KH62"/>
<feature type="compositionally biased region" description="Low complexity" evidence="1">
    <location>
        <begin position="1"/>
        <end position="14"/>
    </location>
</feature>
<protein>
    <submittedName>
        <fullName evidence="2">Uncharacterized protein</fullName>
    </submittedName>
</protein>
<evidence type="ECO:0000313" key="3">
    <source>
        <dbReference type="Proteomes" id="UP000035265"/>
    </source>
</evidence>
<keyword evidence="3" id="KW-1185">Reference proteome</keyword>
<proteinExistence type="predicted"/>
<gene>
    <name evidence="2" type="ORF">FB00_20480</name>
</gene>
<reference evidence="2 3" key="1">
    <citation type="submission" date="2014-05" db="EMBL/GenBank/DDBJ databases">
        <title>Cellulosimicrobium funkei U11 genome.</title>
        <authorList>
            <person name="Hu C."/>
            <person name="Gong Y."/>
            <person name="Wan W."/>
            <person name="Jiang M."/>
        </authorList>
    </citation>
    <scope>NUCLEOTIDE SEQUENCE [LARGE SCALE GENOMIC DNA]</scope>
    <source>
        <strain evidence="2 3">U11</strain>
    </source>
</reference>
<name>A0A0H2KH62_9MICO</name>
<evidence type="ECO:0000256" key="1">
    <source>
        <dbReference type="SAM" id="MobiDB-lite"/>
    </source>
</evidence>
<dbReference type="EMBL" id="JNBQ01000057">
    <property type="protein sequence ID" value="KLN32901.1"/>
    <property type="molecule type" value="Genomic_DNA"/>
</dbReference>
<feature type="region of interest" description="Disordered" evidence="1">
    <location>
        <begin position="1"/>
        <end position="34"/>
    </location>
</feature>
<organism evidence="2 3">
    <name type="scientific">Cellulosimicrobium funkei</name>
    <dbReference type="NCBI Taxonomy" id="264251"/>
    <lineage>
        <taxon>Bacteria</taxon>
        <taxon>Bacillati</taxon>
        <taxon>Actinomycetota</taxon>
        <taxon>Actinomycetes</taxon>
        <taxon>Micrococcales</taxon>
        <taxon>Promicromonosporaceae</taxon>
        <taxon>Cellulosimicrobium</taxon>
    </lineage>
</organism>
<comment type="caution">
    <text evidence="2">The sequence shown here is derived from an EMBL/GenBank/DDBJ whole genome shotgun (WGS) entry which is preliminary data.</text>
</comment>
<sequence length="228" mass="24934">MALMPRLRQLMRRPTSASTVGTRRPRSGEKRGDTVHEDALRAMLVDDPNDERAFRALAELVRRRAAEGPATDDPLAAPADETEKQRAADLAVWALAEELAGHPKGWYPLVELGRLSLEDDQEAALRRFATAAERDPSGRALAQSMEVLRTAGLPVEALGLGVGHWRAREHEPEVGRQLVLAAIEADRPLEARHHLASLVEYGDPEGVAALHAELERAVAQAEQHRAGT</sequence>
<evidence type="ECO:0000313" key="2">
    <source>
        <dbReference type="EMBL" id="KLN32901.1"/>
    </source>
</evidence>
<dbReference type="PATRIC" id="fig|264251.5.peg.4148"/>